<gene>
    <name evidence="2" type="ORF">UK23_07815</name>
</gene>
<sequence>MDGGGPVFERGFQQLLVGRAQGRFQGADQDLAVGRAAGGLELRGDEGTNAMRVGLAFAAQGSDPLGAREVEDLGERDLVDQRSGAGRPGPARAGAGEPAATGAEDLDDCRAQAWAGGAEGQQGGEHAVFCHHVVGLGQGAPLREEDLVVDAHDRFEDGAGRGARQESDLRRGRSQRLGLDLLGQGGAERGHTQRSAGRQQVCRGAAAASGSDQELLDGLGPLRLHAATSEGR</sequence>
<dbReference type="Proteomes" id="UP000033393">
    <property type="component" value="Unassembled WGS sequence"/>
</dbReference>
<evidence type="ECO:0000313" key="3">
    <source>
        <dbReference type="Proteomes" id="UP000033393"/>
    </source>
</evidence>
<evidence type="ECO:0000256" key="1">
    <source>
        <dbReference type="SAM" id="MobiDB-lite"/>
    </source>
</evidence>
<evidence type="ECO:0000313" key="2">
    <source>
        <dbReference type="EMBL" id="KJK51128.1"/>
    </source>
</evidence>
<reference evidence="2 3" key="1">
    <citation type="submission" date="2015-02" db="EMBL/GenBank/DDBJ databases">
        <authorList>
            <person name="Ju K.-S."/>
            <person name="Doroghazi J.R."/>
            <person name="Metcalf W."/>
        </authorList>
    </citation>
    <scope>NUCLEOTIDE SEQUENCE [LARGE SCALE GENOMIC DNA]</scope>
    <source>
        <strain evidence="2 3">NRRL B-16140</strain>
    </source>
</reference>
<name>A0A0F0HBW9_LENAE</name>
<dbReference type="AlphaFoldDB" id="A0A0F0HBW9"/>
<feature type="compositionally biased region" description="Low complexity" evidence="1">
    <location>
        <begin position="84"/>
        <end position="102"/>
    </location>
</feature>
<dbReference type="EMBL" id="JYJG01000042">
    <property type="protein sequence ID" value="KJK51128.1"/>
    <property type="molecule type" value="Genomic_DNA"/>
</dbReference>
<feature type="region of interest" description="Disordered" evidence="1">
    <location>
        <begin position="80"/>
        <end position="102"/>
    </location>
</feature>
<feature type="region of interest" description="Disordered" evidence="1">
    <location>
        <begin position="158"/>
        <end position="232"/>
    </location>
</feature>
<protein>
    <submittedName>
        <fullName evidence="2">Uncharacterized protein</fullName>
    </submittedName>
</protein>
<accession>A0A0F0HBW9</accession>
<keyword evidence="3" id="KW-1185">Reference proteome</keyword>
<feature type="compositionally biased region" description="Basic and acidic residues" evidence="1">
    <location>
        <begin position="158"/>
        <end position="171"/>
    </location>
</feature>
<comment type="caution">
    <text evidence="2">The sequence shown here is derived from an EMBL/GenBank/DDBJ whole genome shotgun (WGS) entry which is preliminary data.</text>
</comment>
<organism evidence="2 3">
    <name type="scientific">Lentzea aerocolonigenes</name>
    <name type="common">Lechevalieria aerocolonigenes</name>
    <name type="synonym">Saccharothrix aerocolonigenes</name>
    <dbReference type="NCBI Taxonomy" id="68170"/>
    <lineage>
        <taxon>Bacteria</taxon>
        <taxon>Bacillati</taxon>
        <taxon>Actinomycetota</taxon>
        <taxon>Actinomycetes</taxon>
        <taxon>Pseudonocardiales</taxon>
        <taxon>Pseudonocardiaceae</taxon>
        <taxon>Lentzea</taxon>
    </lineage>
</organism>
<proteinExistence type="predicted"/>